<organism evidence="1">
    <name type="scientific">Heligmosomoides polygyrus</name>
    <name type="common">Parasitic roundworm</name>
    <dbReference type="NCBI Taxonomy" id="6339"/>
    <lineage>
        <taxon>Eukaryota</taxon>
        <taxon>Metazoa</taxon>
        <taxon>Ecdysozoa</taxon>
        <taxon>Nematoda</taxon>
        <taxon>Chromadorea</taxon>
        <taxon>Rhabditida</taxon>
        <taxon>Rhabditina</taxon>
        <taxon>Rhabditomorpha</taxon>
        <taxon>Strongyloidea</taxon>
        <taxon>Heligmosomidae</taxon>
        <taxon>Heligmosomoides</taxon>
    </lineage>
</organism>
<dbReference type="OrthoDB" id="5865359at2759"/>
<dbReference type="PANTHER" id="PTHR10974:SF75">
    <property type="entry name" value="SULFATASE DOMAIN-CONTAINING PROTEIN"/>
    <property type="match status" value="1"/>
</dbReference>
<keyword evidence="2" id="KW-1185">Reference proteome</keyword>
<dbReference type="PANTHER" id="PTHR10974">
    <property type="entry name" value="FI08016P-RELATED"/>
    <property type="match status" value="1"/>
</dbReference>
<gene>
    <name evidence="1" type="ORF">HPBE_LOCUS16473</name>
</gene>
<dbReference type="WBParaSite" id="HPBE_0001647401-mRNA-1">
    <property type="protein sequence ID" value="HPBE_0001647401-mRNA-1"/>
    <property type="gene ID" value="HPBE_0001647401"/>
</dbReference>
<dbReference type="AlphaFoldDB" id="A0A3P8B867"/>
<protein>
    <submittedName>
        <fullName evidence="3">Helitron_like_N domain-containing protein</fullName>
    </submittedName>
</protein>
<dbReference type="EMBL" id="UZAH01029438">
    <property type="protein sequence ID" value="VDP06058.1"/>
    <property type="molecule type" value="Genomic_DNA"/>
</dbReference>
<dbReference type="Pfam" id="PF02995">
    <property type="entry name" value="DUF229"/>
    <property type="match status" value="2"/>
</dbReference>
<dbReference type="GO" id="GO:0005615">
    <property type="term" value="C:extracellular space"/>
    <property type="evidence" value="ECO:0007669"/>
    <property type="project" value="TreeGrafter"/>
</dbReference>
<dbReference type="InterPro" id="IPR004245">
    <property type="entry name" value="DUF229"/>
</dbReference>
<evidence type="ECO:0000313" key="1">
    <source>
        <dbReference type="EMBL" id="VDP06058.1"/>
    </source>
</evidence>
<name>A0A3P8B867_HELPZ</name>
<evidence type="ECO:0000313" key="3">
    <source>
        <dbReference type="WBParaSite" id="HPBE_0001647401-mRNA-1"/>
    </source>
</evidence>
<reference evidence="1 2" key="1">
    <citation type="submission" date="2018-11" db="EMBL/GenBank/DDBJ databases">
        <authorList>
            <consortium name="Pathogen Informatics"/>
        </authorList>
    </citation>
    <scope>NUCLEOTIDE SEQUENCE [LARGE SCALE GENOMIC DNA]</scope>
</reference>
<sequence>MNLSDVREDWSYGEYCRRYLDDKPYIPLEYMAAGYKVTFHAEDYESSILYYRDCKGTKGKQSHHTYRPYYVRLREDAVLKNVHLQGSCRLDHSNMLDYLELFLNAYKGAPKFSLTWFVNLAHDSTKHIYRADYELYNFFLKNRDAEAYTGFGVREQRNPFLYVVVPNHLRETKIHKQLMINSQEIVTHHDLHSTFKDILYVRRPTAQLRHYDYSVAHNDNITLKALGQFAVERLAATFDDWNVSSRCEKVSLNNVTAEIYVLPNRNKTIFERNLYDVTFTVAAPALGKFGILILREEKTGRYKMAGNFNRLDKYGKNGDCMDRGSLRKLCTCKK</sequence>
<proteinExistence type="predicted"/>
<evidence type="ECO:0000313" key="2">
    <source>
        <dbReference type="Proteomes" id="UP000050761"/>
    </source>
</evidence>
<dbReference type="Proteomes" id="UP000050761">
    <property type="component" value="Unassembled WGS sequence"/>
</dbReference>
<accession>A0A3P8B867</accession>
<reference evidence="3" key="2">
    <citation type="submission" date="2019-09" db="UniProtKB">
        <authorList>
            <consortium name="WormBaseParasite"/>
        </authorList>
    </citation>
    <scope>IDENTIFICATION</scope>
</reference>